<reference evidence="2 3" key="1">
    <citation type="submission" date="2024-10" db="EMBL/GenBank/DDBJ databases">
        <title>The Natural Products Discovery Center: Release of the First 8490 Sequenced Strains for Exploring Actinobacteria Biosynthetic Diversity.</title>
        <authorList>
            <person name="Kalkreuter E."/>
            <person name="Kautsar S.A."/>
            <person name="Yang D."/>
            <person name="Bader C.D."/>
            <person name="Teijaro C.N."/>
            <person name="Fluegel L."/>
            <person name="Davis C.M."/>
            <person name="Simpson J.R."/>
            <person name="Lauterbach L."/>
            <person name="Steele A.D."/>
            <person name="Gui C."/>
            <person name="Meng S."/>
            <person name="Li G."/>
            <person name="Viehrig K."/>
            <person name="Ye F."/>
            <person name="Su P."/>
            <person name="Kiefer A.F."/>
            <person name="Nichols A."/>
            <person name="Cepeda A.J."/>
            <person name="Yan W."/>
            <person name="Fan B."/>
            <person name="Jiang Y."/>
            <person name="Adhikari A."/>
            <person name="Zheng C.-J."/>
            <person name="Schuster L."/>
            <person name="Cowan T.M."/>
            <person name="Smanski M.J."/>
            <person name="Chevrette M.G."/>
            <person name="De Carvalho L.P.S."/>
            <person name="Shen B."/>
        </authorList>
    </citation>
    <scope>NUCLEOTIDE SEQUENCE [LARGE SCALE GENOMIC DNA]</scope>
    <source>
        <strain evidence="2 3">NPDC004045</strain>
    </source>
</reference>
<dbReference type="Proteomes" id="UP001601444">
    <property type="component" value="Unassembled WGS sequence"/>
</dbReference>
<dbReference type="RefSeq" id="WP_387702070.1">
    <property type="nucleotide sequence ID" value="NZ_JBIAMX010000015.1"/>
</dbReference>
<dbReference type="InterPro" id="IPR050583">
    <property type="entry name" value="Mycobacterial_A85_antigen"/>
</dbReference>
<dbReference type="Gene3D" id="3.40.50.1820">
    <property type="entry name" value="alpha/beta hydrolase"/>
    <property type="match status" value="1"/>
</dbReference>
<dbReference type="GO" id="GO:0016787">
    <property type="term" value="F:hydrolase activity"/>
    <property type="evidence" value="ECO:0007669"/>
    <property type="project" value="UniProtKB-KW"/>
</dbReference>
<feature type="signal peptide" evidence="1">
    <location>
        <begin position="1"/>
        <end position="19"/>
    </location>
</feature>
<dbReference type="PANTHER" id="PTHR48098:SF1">
    <property type="entry name" value="DIACYLGLYCEROL ACYLTRANSFERASE_MYCOLYLTRANSFERASE AG85A"/>
    <property type="match status" value="1"/>
</dbReference>
<proteinExistence type="predicted"/>
<gene>
    <name evidence="2" type="ORF">ACFYTF_22625</name>
</gene>
<evidence type="ECO:0000313" key="3">
    <source>
        <dbReference type="Proteomes" id="UP001601444"/>
    </source>
</evidence>
<organism evidence="2 3">
    <name type="scientific">Nocardia thailandica</name>
    <dbReference type="NCBI Taxonomy" id="257275"/>
    <lineage>
        <taxon>Bacteria</taxon>
        <taxon>Bacillati</taxon>
        <taxon>Actinomycetota</taxon>
        <taxon>Actinomycetes</taxon>
        <taxon>Mycobacteriales</taxon>
        <taxon>Nocardiaceae</taxon>
        <taxon>Nocardia</taxon>
    </lineage>
</organism>
<dbReference type="InterPro" id="IPR029058">
    <property type="entry name" value="AB_hydrolase_fold"/>
</dbReference>
<dbReference type="InterPro" id="IPR000801">
    <property type="entry name" value="Esterase-like"/>
</dbReference>
<dbReference type="SUPFAM" id="SSF53474">
    <property type="entry name" value="alpha/beta-Hydrolases"/>
    <property type="match status" value="1"/>
</dbReference>
<dbReference type="PANTHER" id="PTHR48098">
    <property type="entry name" value="ENTEROCHELIN ESTERASE-RELATED"/>
    <property type="match status" value="1"/>
</dbReference>
<accession>A0ABW6PT80</accession>
<comment type="caution">
    <text evidence="2">The sequence shown here is derived from an EMBL/GenBank/DDBJ whole genome shotgun (WGS) entry which is preliminary data.</text>
</comment>
<dbReference type="Pfam" id="PF00756">
    <property type="entry name" value="Esterase"/>
    <property type="match status" value="1"/>
</dbReference>
<name>A0ABW6PT80_9NOCA</name>
<evidence type="ECO:0000313" key="2">
    <source>
        <dbReference type="EMBL" id="MFF0545634.1"/>
    </source>
</evidence>
<keyword evidence="2" id="KW-0378">Hydrolase</keyword>
<sequence>MALLAGVTGLLAPVGPAAAEPAPGPRIDEMHDVADRMTDVAVYSAAMQKVTQVRVLRAPDRDRPAPTLYLLNGVGGGADGNWLDRTDVVEFFRDKQVNVVIPFGGAGSYFTDWRADDPVLGRLRWSTFLTKELPPLVDRTFHGSGANAIAGLSMAGTAVFQLALDAPGLYKAIGSYSGCVQTSDPRGQAIVSAVVGSRLGNVANMWGPPSDPAWKANDPYLHAEALRGTAVYMSSGSGVPGPHDSIVAQGDPLQLTYQLMFGAFLEAVTNICTIQLRDRLASLDIPATVELRPTGTHSWGYWQDDLHKSWPVLEEALNR</sequence>
<protein>
    <submittedName>
        <fullName evidence="2">Alpha/beta hydrolase</fullName>
    </submittedName>
</protein>
<dbReference type="EMBL" id="JBIAMX010000015">
    <property type="protein sequence ID" value="MFF0545634.1"/>
    <property type="molecule type" value="Genomic_DNA"/>
</dbReference>
<evidence type="ECO:0000256" key="1">
    <source>
        <dbReference type="SAM" id="SignalP"/>
    </source>
</evidence>
<feature type="chain" id="PRO_5047306391" evidence="1">
    <location>
        <begin position="20"/>
        <end position="319"/>
    </location>
</feature>
<keyword evidence="1" id="KW-0732">Signal</keyword>
<keyword evidence="3" id="KW-1185">Reference proteome</keyword>